<dbReference type="AlphaFoldDB" id="A0A329RB44"/>
<name>A0A329RB44_9STRA</name>
<dbReference type="EMBL" id="MJFZ01001019">
    <property type="protein sequence ID" value="RAW23639.1"/>
    <property type="molecule type" value="Genomic_DNA"/>
</dbReference>
<feature type="signal peptide" evidence="2">
    <location>
        <begin position="1"/>
        <end position="24"/>
    </location>
</feature>
<accession>A0A329RB44</accession>
<dbReference type="EMBL" id="RCMG01002927">
    <property type="protein sequence ID" value="KAG2805106.1"/>
    <property type="molecule type" value="Genomic_DNA"/>
</dbReference>
<evidence type="ECO:0008006" key="12">
    <source>
        <dbReference type="Google" id="ProtNLM"/>
    </source>
</evidence>
<dbReference type="Proteomes" id="UP000774804">
    <property type="component" value="Unassembled WGS sequence"/>
</dbReference>
<dbReference type="Proteomes" id="UP000736787">
    <property type="component" value="Unassembled WGS sequence"/>
</dbReference>
<dbReference type="EMBL" id="RCML01003123">
    <property type="protein sequence ID" value="KAG2956315.1"/>
    <property type="molecule type" value="Genomic_DNA"/>
</dbReference>
<feature type="region of interest" description="Disordered" evidence="1">
    <location>
        <begin position="31"/>
        <end position="91"/>
    </location>
</feature>
<organism evidence="8 11">
    <name type="scientific">Phytophthora cactorum</name>
    <dbReference type="NCBI Taxonomy" id="29920"/>
    <lineage>
        <taxon>Eukaryota</taxon>
        <taxon>Sar</taxon>
        <taxon>Stramenopiles</taxon>
        <taxon>Oomycota</taxon>
        <taxon>Peronosporomycetes</taxon>
        <taxon>Peronosporales</taxon>
        <taxon>Peronosporaceae</taxon>
        <taxon>Phytophthora</taxon>
    </lineage>
</organism>
<evidence type="ECO:0000313" key="6">
    <source>
        <dbReference type="EMBL" id="KAG2956315.1"/>
    </source>
</evidence>
<dbReference type="Proteomes" id="UP000760860">
    <property type="component" value="Unassembled WGS sequence"/>
</dbReference>
<evidence type="ECO:0000313" key="11">
    <source>
        <dbReference type="Proteomes" id="UP000251314"/>
    </source>
</evidence>
<evidence type="ECO:0000313" key="3">
    <source>
        <dbReference type="EMBL" id="KAG2805106.1"/>
    </source>
</evidence>
<dbReference type="EMBL" id="RCMI01003165">
    <property type="protein sequence ID" value="KAG2873271.1"/>
    <property type="molecule type" value="Genomic_DNA"/>
</dbReference>
<gene>
    <name evidence="10" type="ORF">PC110_g19926</name>
    <name evidence="9" type="ORF">PC110_g20804</name>
    <name evidence="8" type="ORF">PC110_g21897</name>
    <name evidence="3" type="ORF">PC113_g24262</name>
    <name evidence="4" type="ORF">PC115_g24398</name>
    <name evidence="5" type="ORF">PC117_g27203</name>
    <name evidence="6" type="ORF">PC118_g24520</name>
    <name evidence="7" type="ORF">PC129_g24217</name>
</gene>
<keyword evidence="11" id="KW-1185">Reference proteome</keyword>
<evidence type="ECO:0000256" key="1">
    <source>
        <dbReference type="SAM" id="MobiDB-lite"/>
    </source>
</evidence>
<evidence type="ECO:0000313" key="9">
    <source>
        <dbReference type="EMBL" id="RAW22755.1"/>
    </source>
</evidence>
<reference evidence="3" key="2">
    <citation type="submission" date="2018-10" db="EMBL/GenBank/DDBJ databases">
        <title>Effector identification in a new, highly contiguous assembly of the strawberry crown rot pathogen Phytophthora cactorum.</title>
        <authorList>
            <person name="Armitage A.D."/>
            <person name="Nellist C.F."/>
            <person name="Bates H."/>
            <person name="Vickerstaff R.J."/>
            <person name="Harrison R.J."/>
        </authorList>
    </citation>
    <scope>NUCLEOTIDE SEQUENCE</scope>
    <source>
        <strain evidence="3">15-7</strain>
        <strain evidence="4">4032</strain>
        <strain evidence="5">4040</strain>
        <strain evidence="6">P415</strain>
        <strain evidence="7">P421</strain>
    </source>
</reference>
<dbReference type="VEuPathDB" id="FungiDB:PC110_g21897"/>
<evidence type="ECO:0000313" key="5">
    <source>
        <dbReference type="EMBL" id="KAG2876711.1"/>
    </source>
</evidence>
<comment type="caution">
    <text evidence="8">The sequence shown here is derived from an EMBL/GenBank/DDBJ whole genome shotgun (WGS) entry which is preliminary data.</text>
</comment>
<dbReference type="VEuPathDB" id="FungiDB:PC110_g20804"/>
<dbReference type="OrthoDB" id="113269at2759"/>
<protein>
    <recommendedName>
        <fullName evidence="12">RxLR effector protein</fullName>
    </recommendedName>
</protein>
<feature type="region of interest" description="Disordered" evidence="1">
    <location>
        <begin position="103"/>
        <end position="206"/>
    </location>
</feature>
<dbReference type="Proteomes" id="UP000251314">
    <property type="component" value="Unassembled WGS sequence"/>
</dbReference>
<dbReference type="EMBL" id="RCMV01003371">
    <property type="protein sequence ID" value="KAG3199039.1"/>
    <property type="molecule type" value="Genomic_DNA"/>
</dbReference>
<sequence>MVKLTVTIAAVVVVCQVLVDVGSSQPDVSFPQRKPFLRQEGSAESDIGFRPAGNNTDVPPSPRGFSGSFGTFRGGPHHPPPSNEGSLDVPLDVGHHESARWLGQETDDKHEPSSGRGDVPHHHNNGGQRHPHGGSWHGNGSVDGRISPPPNAGSNDQHPAAGDEREANGPRTSAKGGKPDDYRPLAGSGSHFKTHDVGAGNDTEAK</sequence>
<evidence type="ECO:0000256" key="2">
    <source>
        <dbReference type="SAM" id="SignalP"/>
    </source>
</evidence>
<evidence type="ECO:0000313" key="8">
    <source>
        <dbReference type="EMBL" id="RAW21660.1"/>
    </source>
</evidence>
<proteinExistence type="predicted"/>
<reference evidence="8 11" key="1">
    <citation type="submission" date="2018-01" db="EMBL/GenBank/DDBJ databases">
        <title>Draft genome of the strawberry crown rot pathogen Phytophthora cactorum.</title>
        <authorList>
            <person name="Armitage A.D."/>
            <person name="Lysoe E."/>
            <person name="Nellist C.F."/>
            <person name="Harrison R.J."/>
            <person name="Brurberg M.B."/>
        </authorList>
    </citation>
    <scope>NUCLEOTIDE SEQUENCE [LARGE SCALE GENOMIC DNA]</scope>
    <source>
        <strain evidence="8 11">10300</strain>
    </source>
</reference>
<dbReference type="Proteomes" id="UP000735874">
    <property type="component" value="Unassembled WGS sequence"/>
</dbReference>
<feature type="compositionally biased region" description="Basic and acidic residues" evidence="1">
    <location>
        <begin position="106"/>
        <end position="121"/>
    </location>
</feature>
<keyword evidence="2" id="KW-0732">Signal</keyword>
<dbReference type="EMBL" id="RCMK01003077">
    <property type="protein sequence ID" value="KAG2876711.1"/>
    <property type="molecule type" value="Genomic_DNA"/>
</dbReference>
<evidence type="ECO:0000313" key="4">
    <source>
        <dbReference type="EMBL" id="KAG2873271.1"/>
    </source>
</evidence>
<dbReference type="VEuPathDB" id="FungiDB:PC110_g19926"/>
<dbReference type="EMBL" id="MJFZ01001625">
    <property type="protein sequence ID" value="RAW21660.1"/>
    <property type="molecule type" value="Genomic_DNA"/>
</dbReference>
<dbReference type="EMBL" id="MJFZ01001219">
    <property type="protein sequence ID" value="RAW22755.1"/>
    <property type="molecule type" value="Genomic_DNA"/>
</dbReference>
<evidence type="ECO:0000313" key="7">
    <source>
        <dbReference type="EMBL" id="KAG3199039.1"/>
    </source>
</evidence>
<evidence type="ECO:0000313" key="10">
    <source>
        <dbReference type="EMBL" id="RAW23639.1"/>
    </source>
</evidence>
<dbReference type="Proteomes" id="UP000697107">
    <property type="component" value="Unassembled WGS sequence"/>
</dbReference>
<feature type="chain" id="PRO_5040067679" description="RxLR effector protein" evidence="2">
    <location>
        <begin position="25"/>
        <end position="206"/>
    </location>
</feature>